<proteinExistence type="predicted"/>
<organism evidence="1 2">
    <name type="scientific">Rhodopseudomonas palustris</name>
    <dbReference type="NCBI Taxonomy" id="1076"/>
    <lineage>
        <taxon>Bacteria</taxon>
        <taxon>Pseudomonadati</taxon>
        <taxon>Pseudomonadota</taxon>
        <taxon>Alphaproteobacteria</taxon>
        <taxon>Hyphomicrobiales</taxon>
        <taxon>Nitrobacteraceae</taxon>
        <taxon>Rhodopseudomonas</taxon>
    </lineage>
</organism>
<gene>
    <name evidence="1" type="ORF">D4Q52_07925</name>
</gene>
<protein>
    <submittedName>
        <fullName evidence="1">Uncharacterized protein</fullName>
    </submittedName>
</protein>
<name>A0A418VJ01_RHOPL</name>
<dbReference type="RefSeq" id="WP_119856000.1">
    <property type="nucleotide sequence ID" value="NZ_QYYD01000006.1"/>
</dbReference>
<dbReference type="AlphaFoldDB" id="A0A418VJ01"/>
<dbReference type="EMBL" id="QYYD01000006">
    <property type="protein sequence ID" value="RJF76076.1"/>
    <property type="molecule type" value="Genomic_DNA"/>
</dbReference>
<evidence type="ECO:0000313" key="2">
    <source>
        <dbReference type="Proteomes" id="UP000285523"/>
    </source>
</evidence>
<accession>A0A418VJ01</accession>
<dbReference type="Proteomes" id="UP000285523">
    <property type="component" value="Unassembled WGS sequence"/>
</dbReference>
<comment type="caution">
    <text evidence="1">The sequence shown here is derived from an EMBL/GenBank/DDBJ whole genome shotgun (WGS) entry which is preliminary data.</text>
</comment>
<sequence>MVSESLCGSGQFRDNRAAALFTLAADPAKTMISLRANPRAISLAGNNLPESLQRGNRAW</sequence>
<evidence type="ECO:0000313" key="1">
    <source>
        <dbReference type="EMBL" id="RJF76076.1"/>
    </source>
</evidence>
<reference evidence="1 2" key="1">
    <citation type="submission" date="2018-09" db="EMBL/GenBank/DDBJ databases">
        <title>Draft genome sequence of Rhodopseudomonas palustris 2.1.18.</title>
        <authorList>
            <person name="Robertson S.L."/>
            <person name="Meyer T.E."/>
            <person name="Kyndt J.A."/>
        </authorList>
    </citation>
    <scope>NUCLEOTIDE SEQUENCE [LARGE SCALE GENOMIC DNA]</scope>
    <source>
        <strain evidence="1 2">2.1.18</strain>
    </source>
</reference>